<protein>
    <submittedName>
        <fullName evidence="3">Uncharacterized protein</fullName>
    </submittedName>
</protein>
<proteinExistence type="predicted"/>
<organism evidence="3 4">
    <name type="scientific">Pygocentrus nattereri</name>
    <name type="common">Red-bellied piranha</name>
    <dbReference type="NCBI Taxonomy" id="42514"/>
    <lineage>
        <taxon>Eukaryota</taxon>
        <taxon>Metazoa</taxon>
        <taxon>Chordata</taxon>
        <taxon>Craniata</taxon>
        <taxon>Vertebrata</taxon>
        <taxon>Euteleostomi</taxon>
        <taxon>Actinopterygii</taxon>
        <taxon>Neopterygii</taxon>
        <taxon>Teleostei</taxon>
        <taxon>Ostariophysi</taxon>
        <taxon>Characiformes</taxon>
        <taxon>Characoidei</taxon>
        <taxon>Pygocentrus</taxon>
    </lineage>
</organism>
<keyword evidence="1" id="KW-0175">Coiled coil</keyword>
<reference evidence="3 4" key="1">
    <citation type="submission" date="2020-10" db="EMBL/GenBank/DDBJ databases">
        <title>Pygocentrus nattereri (red-bellied piranha) genome, fPygNat1, primary haplotype.</title>
        <authorList>
            <person name="Myers G."/>
            <person name="Meyer A."/>
            <person name="Karagic N."/>
            <person name="Pippel M."/>
            <person name="Winkler S."/>
            <person name="Tracey A."/>
            <person name="Wood J."/>
            <person name="Formenti G."/>
            <person name="Howe K."/>
            <person name="Fedrigo O."/>
            <person name="Jarvis E.D."/>
        </authorList>
    </citation>
    <scope>NUCLEOTIDE SEQUENCE [LARGE SCALE GENOMIC DNA]</scope>
</reference>
<dbReference type="Ensembl" id="ENSPNAT00000053514.1">
    <property type="protein sequence ID" value="ENSPNAP00000042079.1"/>
    <property type="gene ID" value="ENSPNAG00000000056.2"/>
</dbReference>
<dbReference type="Proteomes" id="UP001501920">
    <property type="component" value="Chromosome 6"/>
</dbReference>
<evidence type="ECO:0000313" key="3">
    <source>
        <dbReference type="Ensembl" id="ENSPNAP00000042079.1"/>
    </source>
</evidence>
<dbReference type="AlphaFoldDB" id="A0AAR2IVK2"/>
<name>A0AAR2IVK2_PYGNA</name>
<feature type="region of interest" description="Disordered" evidence="2">
    <location>
        <begin position="1"/>
        <end position="24"/>
    </location>
</feature>
<dbReference type="GeneTree" id="ENSGT01030000235294"/>
<evidence type="ECO:0000313" key="4">
    <source>
        <dbReference type="Proteomes" id="UP001501920"/>
    </source>
</evidence>
<sequence length="371" mass="42948">MDLSAGDGPEAGGQKSDAFQDNRLDCTEENEQLRSQIEDLRAKNRTLQEKLDNFTERMGKAMDIQIGSSGLLSEDLKNPCRESELKNRYNKLRQNDWAEFLGKLKKSRSHNEQQQKESSDLKKDAQKVFKCTLKEAESNMQELIKKLKELLHLDVKHSSNTKTLQHFDLAIQQIQMAILHKEQIPEDLIDQKLPDLKPLVLEAYKIGCLMALHNPPILLDWANQKGTFPECIHDLKAAGQNMTTPTAVDSKEARPDGHTPNATNSKCCARWKHSKCYGFKRCQARWTHSKCYGFKRGQARWTHSKCYGFKRGQARWTHSKCYEFKRCCARWKHSKCYEFRRCCARWKHSKCFESQRQPETLTSSGQDGTFN</sequence>
<feature type="coiled-coil region" evidence="1">
    <location>
        <begin position="126"/>
        <end position="153"/>
    </location>
</feature>
<reference evidence="3" key="3">
    <citation type="submission" date="2025-09" db="UniProtKB">
        <authorList>
            <consortium name="Ensembl"/>
        </authorList>
    </citation>
    <scope>IDENTIFICATION</scope>
</reference>
<evidence type="ECO:0000256" key="1">
    <source>
        <dbReference type="SAM" id="Coils"/>
    </source>
</evidence>
<accession>A0AAR2IVK2</accession>
<keyword evidence="4" id="KW-1185">Reference proteome</keyword>
<reference evidence="3" key="2">
    <citation type="submission" date="2025-08" db="UniProtKB">
        <authorList>
            <consortium name="Ensembl"/>
        </authorList>
    </citation>
    <scope>IDENTIFICATION</scope>
</reference>
<evidence type="ECO:0000256" key="2">
    <source>
        <dbReference type="SAM" id="MobiDB-lite"/>
    </source>
</evidence>